<organism evidence="2 3">
    <name type="scientific">Octadecabacter temperatus</name>
    <dbReference type="NCBI Taxonomy" id="1458307"/>
    <lineage>
        <taxon>Bacteria</taxon>
        <taxon>Pseudomonadati</taxon>
        <taxon>Pseudomonadota</taxon>
        <taxon>Alphaproteobacteria</taxon>
        <taxon>Rhodobacterales</taxon>
        <taxon>Roseobacteraceae</taxon>
        <taxon>Octadecabacter</taxon>
    </lineage>
</organism>
<sequence length="151" mass="17059">MSAKVVLRSGKDRLRYAVSFEFLLMVILVPAGAIFFDKPITEIGVLGIILAVKAMILNLAYNRIFDHFDTKAGRVSSQRSQVGRILHAVGFELMLLISSIPLYAWWLQITLLDAFLTDIVVTTFIVGYTYFFTLGYDKAFPLPMPSEFEEI</sequence>
<evidence type="ECO:0000313" key="2">
    <source>
        <dbReference type="EMBL" id="AKS46132.1"/>
    </source>
</evidence>
<feature type="domain" description="Chlorhexidine efflux transporter" evidence="1">
    <location>
        <begin position="80"/>
        <end position="141"/>
    </location>
</feature>
<feature type="domain" description="Chlorhexidine efflux transporter" evidence="1">
    <location>
        <begin position="8"/>
        <end position="68"/>
    </location>
</feature>
<keyword evidence="3" id="KW-1185">Reference proteome</keyword>
<dbReference type="Proteomes" id="UP000067444">
    <property type="component" value="Chromosome"/>
</dbReference>
<dbReference type="OrthoDB" id="1631120at2"/>
<dbReference type="STRING" id="1458307.OSB_15820"/>
<dbReference type="Pfam" id="PF05232">
    <property type="entry name" value="BTP"/>
    <property type="match status" value="2"/>
</dbReference>
<name>A0A0K0Y5K6_9RHOB</name>
<dbReference type="NCBIfam" id="NF033664">
    <property type="entry name" value="PACE_transport"/>
    <property type="match status" value="1"/>
</dbReference>
<dbReference type="EMBL" id="CP012160">
    <property type="protein sequence ID" value="AKS46132.1"/>
    <property type="molecule type" value="Genomic_DNA"/>
</dbReference>
<proteinExistence type="predicted"/>
<dbReference type="InterPro" id="IPR058208">
    <property type="entry name" value="PACE"/>
</dbReference>
<gene>
    <name evidence="2" type="ORF">OSB_15820</name>
</gene>
<dbReference type="KEGG" id="otm:OSB_15820"/>
<dbReference type="InterPro" id="IPR007896">
    <property type="entry name" value="BTP_bacteria"/>
</dbReference>
<evidence type="ECO:0000313" key="3">
    <source>
        <dbReference type="Proteomes" id="UP000067444"/>
    </source>
</evidence>
<reference evidence="2 3" key="1">
    <citation type="journal article" date="2015" name="Genome Announc.">
        <title>Closed Genome Sequence of Octadecabacter temperatus SB1, the First Mesophilic Species of the Genus Octadecabacter.</title>
        <authorList>
            <person name="Voget S."/>
            <person name="Billerbeck S."/>
            <person name="Simon M."/>
            <person name="Daniel R."/>
        </authorList>
    </citation>
    <scope>NUCLEOTIDE SEQUENCE [LARGE SCALE GENOMIC DNA]</scope>
    <source>
        <strain evidence="2 3">SB1</strain>
    </source>
</reference>
<accession>A0A0K0Y5K6</accession>
<protein>
    <submittedName>
        <fullName evidence="2">Bacterial Transmembrane Pair family protein</fullName>
    </submittedName>
</protein>
<dbReference type="RefSeq" id="WP_049834454.1">
    <property type="nucleotide sequence ID" value="NZ_CP012160.1"/>
</dbReference>
<keyword evidence="2" id="KW-0812">Transmembrane</keyword>
<dbReference type="AlphaFoldDB" id="A0A0K0Y5K6"/>
<keyword evidence="2" id="KW-0472">Membrane</keyword>
<evidence type="ECO:0000259" key="1">
    <source>
        <dbReference type="Pfam" id="PF05232"/>
    </source>
</evidence>